<keyword evidence="5" id="KW-1185">Reference proteome</keyword>
<dbReference type="KEGG" id="cmv:CMUST_04425"/>
<dbReference type="EMBL" id="CP011542">
    <property type="protein sequence ID" value="AKK05227.1"/>
    <property type="molecule type" value="Genomic_DNA"/>
</dbReference>
<dbReference type="KEGG" id="cmv:CMUST_15795"/>
<feature type="region of interest" description="Disordered" evidence="1">
    <location>
        <begin position="113"/>
        <end position="133"/>
    </location>
</feature>
<accession>A0A0G3H8F0</accession>
<dbReference type="Pfam" id="PF09250">
    <property type="entry name" value="Prim-Pol"/>
    <property type="match status" value="1"/>
</dbReference>
<dbReference type="AlphaFoldDB" id="A0A0G3H8F0"/>
<evidence type="ECO:0000313" key="4">
    <source>
        <dbReference type="EMBL" id="AKK07447.1"/>
    </source>
</evidence>
<name>A0A0G3H8F0_9CORY</name>
<dbReference type="Proteomes" id="UP000035199">
    <property type="component" value="Chromosome"/>
</dbReference>
<dbReference type="EMBL" id="CP011544">
    <property type="protein sequence ID" value="AKK07447.1"/>
    <property type="molecule type" value="Genomic_DNA"/>
</dbReference>
<feature type="domain" description="DNA primase/polymerase bifunctional N-terminal" evidence="2">
    <location>
        <begin position="114"/>
        <end position="207"/>
    </location>
</feature>
<evidence type="ECO:0000256" key="1">
    <source>
        <dbReference type="SAM" id="MobiDB-lite"/>
    </source>
</evidence>
<proteinExistence type="predicted"/>
<reference evidence="4 5" key="1">
    <citation type="journal article" date="2015" name="Genome Announc.">
        <title>Complete Genome Sequence of the Type Strain Corynebacterium mustelae DSM 45274, Isolated from Various Tissues of a Male Ferret with Lethal Sepsis.</title>
        <authorList>
            <person name="Ruckert C."/>
            <person name="Eimer J."/>
            <person name="Winkler A."/>
            <person name="Tauch A."/>
        </authorList>
    </citation>
    <scope>NUCLEOTIDE SEQUENCE [LARGE SCALE GENOMIC DNA]</scope>
    <source>
        <strain evidence="4 5">DSM 45274</strain>
        <plasmid evidence="4">phiCmus45274</plasmid>
        <plasmid evidence="5">Plasmid phiCmus45274</plasmid>
    </source>
</reference>
<dbReference type="STRING" id="571915.CMUST_04425"/>
<organism evidence="4 5">
    <name type="scientific">Corynebacterium mustelae</name>
    <dbReference type="NCBI Taxonomy" id="571915"/>
    <lineage>
        <taxon>Bacteria</taxon>
        <taxon>Bacillati</taxon>
        <taxon>Actinomycetota</taxon>
        <taxon>Actinomycetes</taxon>
        <taxon>Mycobacteriales</taxon>
        <taxon>Corynebacteriaceae</taxon>
        <taxon>Corynebacterium</taxon>
    </lineage>
</organism>
<keyword evidence="4" id="KW-0614">Plasmid</keyword>
<dbReference type="InterPro" id="IPR015330">
    <property type="entry name" value="DNA_primase/pol_bifunc_N"/>
</dbReference>
<gene>
    <name evidence="3" type="ORF">CMUST_04425</name>
    <name evidence="4" type="ORF">CMUST_15795</name>
</gene>
<dbReference type="RefSeq" id="WP_407922015.1">
    <property type="nucleotide sequence ID" value="NZ_CP011544.1"/>
</dbReference>
<dbReference type="Proteomes" id="UP000035199">
    <property type="component" value="Plasmid phiCmus45274"/>
</dbReference>
<geneLocation type="plasmid" evidence="4 5">
    <name>phiCmus45274</name>
</geneLocation>
<dbReference type="PATRIC" id="fig|571915.4.peg.3389"/>
<evidence type="ECO:0000313" key="5">
    <source>
        <dbReference type="Proteomes" id="UP000035199"/>
    </source>
</evidence>
<evidence type="ECO:0000313" key="3">
    <source>
        <dbReference type="EMBL" id="AKK05227.1"/>
    </source>
</evidence>
<sequence>MLRAPCAGPSVARVEPNRNRRGFSISGKPNALAAPSCAKKNKNRCSWLYFVTFGKIKGMKRACQQCRNEFEAEGSRGRTPKFCSSACKQRAYRHRKAATRRLPELLTQRASWARAKGKRPVQPNGMPASSTDASTWANFQDVTRGEGDGFGVMLGGGLGCLDLDNCFQGSRLTRWARKAIEKLPFEVVFAERSMSGRGLHVFVKAPEMPGRKRGGVEFYSRARFIRVTGDAFSI</sequence>
<protein>
    <submittedName>
        <fullName evidence="4">Bifunctional DNA primase/polymerase famiily protein</fullName>
    </submittedName>
</protein>
<evidence type="ECO:0000259" key="2">
    <source>
        <dbReference type="Pfam" id="PF09250"/>
    </source>
</evidence>
<reference evidence="5" key="2">
    <citation type="submission" date="2015-05" db="EMBL/GenBank/DDBJ databases">
        <title>Complete genome sequence of Corynebacterium mustelae DSM 45274, isolated from various tissues of a male ferret with lethal sepsis.</title>
        <authorList>
            <person name="Ruckert C."/>
            <person name="Albersmeier A."/>
            <person name="Winkler A."/>
            <person name="Tauch A."/>
        </authorList>
    </citation>
    <scope>NUCLEOTIDE SEQUENCE [LARGE SCALE GENOMIC DNA]</scope>
    <source>
        <strain evidence="5">DSM 45274</strain>
        <plasmid evidence="5">Plasmid phiCmus45274</plasmid>
    </source>
</reference>